<feature type="compositionally biased region" description="Polar residues" evidence="1">
    <location>
        <begin position="1"/>
        <end position="19"/>
    </location>
</feature>
<feature type="region of interest" description="Disordered" evidence="1">
    <location>
        <begin position="72"/>
        <end position="100"/>
    </location>
</feature>
<reference evidence="2" key="1">
    <citation type="journal article" date="2024" name="Gigascience">
        <title>Chromosome-level genome of the poultry shaft louse Menopon gallinae provides insight into the host-switching and adaptive evolution of parasitic lice.</title>
        <authorList>
            <person name="Xu Y."/>
            <person name="Ma L."/>
            <person name="Liu S."/>
            <person name="Liang Y."/>
            <person name="Liu Q."/>
            <person name="He Z."/>
            <person name="Tian L."/>
            <person name="Duan Y."/>
            <person name="Cai W."/>
            <person name="Li H."/>
            <person name="Song F."/>
        </authorList>
    </citation>
    <scope>NUCLEOTIDE SEQUENCE</scope>
    <source>
        <strain evidence="2">Cailab_2023a</strain>
    </source>
</reference>
<feature type="region of interest" description="Disordered" evidence="1">
    <location>
        <begin position="1"/>
        <end position="29"/>
    </location>
</feature>
<sequence length="100" mass="11211">MLLPENQTIVMGPGRQQQAGGDGRSSQQRDRLIKFQNFRPYEVPPDMLTRLEGEAPRALICNRIKDILQRQEGHTGTRVGRMPAVGRTNELTPERIDGGS</sequence>
<evidence type="ECO:0000256" key="1">
    <source>
        <dbReference type="SAM" id="MobiDB-lite"/>
    </source>
</evidence>
<evidence type="ECO:0000313" key="2">
    <source>
        <dbReference type="EMBL" id="KAL0276777.1"/>
    </source>
</evidence>
<proteinExistence type="predicted"/>
<dbReference type="AlphaFoldDB" id="A0AAW2I2Z5"/>
<accession>A0AAW2I2Z5</accession>
<organism evidence="2">
    <name type="scientific">Menopon gallinae</name>
    <name type="common">poultry shaft louse</name>
    <dbReference type="NCBI Taxonomy" id="328185"/>
    <lineage>
        <taxon>Eukaryota</taxon>
        <taxon>Metazoa</taxon>
        <taxon>Ecdysozoa</taxon>
        <taxon>Arthropoda</taxon>
        <taxon>Hexapoda</taxon>
        <taxon>Insecta</taxon>
        <taxon>Pterygota</taxon>
        <taxon>Neoptera</taxon>
        <taxon>Paraneoptera</taxon>
        <taxon>Psocodea</taxon>
        <taxon>Troctomorpha</taxon>
        <taxon>Phthiraptera</taxon>
        <taxon>Amblycera</taxon>
        <taxon>Menoponidae</taxon>
        <taxon>Menopon</taxon>
    </lineage>
</organism>
<comment type="caution">
    <text evidence="2">The sequence shown here is derived from an EMBL/GenBank/DDBJ whole genome shotgun (WGS) entry which is preliminary data.</text>
</comment>
<gene>
    <name evidence="2" type="ORF">PYX00_004277</name>
</gene>
<dbReference type="EMBL" id="JARGDH010000002">
    <property type="protein sequence ID" value="KAL0276777.1"/>
    <property type="molecule type" value="Genomic_DNA"/>
</dbReference>
<protein>
    <submittedName>
        <fullName evidence="2">Uncharacterized protein</fullName>
    </submittedName>
</protein>
<name>A0AAW2I2Z5_9NEOP</name>